<keyword evidence="3" id="KW-1185">Reference proteome</keyword>
<comment type="caution">
    <text evidence="2">The sequence shown here is derived from an EMBL/GenBank/DDBJ whole genome shotgun (WGS) entry which is preliminary data.</text>
</comment>
<name>A0A9D4PEZ9_RHISA</name>
<evidence type="ECO:0000313" key="2">
    <source>
        <dbReference type="EMBL" id="KAH7939776.1"/>
    </source>
</evidence>
<protein>
    <submittedName>
        <fullName evidence="2">Uncharacterized protein</fullName>
    </submittedName>
</protein>
<feature type="compositionally biased region" description="Basic residues" evidence="1">
    <location>
        <begin position="114"/>
        <end position="127"/>
    </location>
</feature>
<evidence type="ECO:0000313" key="3">
    <source>
        <dbReference type="Proteomes" id="UP000821837"/>
    </source>
</evidence>
<dbReference type="AlphaFoldDB" id="A0A9D4PEZ9"/>
<feature type="compositionally biased region" description="Low complexity" evidence="1">
    <location>
        <begin position="1"/>
        <end position="18"/>
    </location>
</feature>
<feature type="compositionally biased region" description="Basic and acidic residues" evidence="1">
    <location>
        <begin position="74"/>
        <end position="83"/>
    </location>
</feature>
<sequence>MKKCRVSPVRVVASRVSPTMEPEGCRRKSSTSSPPAPRSSTPELQQLADQSSLPGVHKPLHGKHHGEDTDDEGDVRRPTEGLSHRKVSLASSQPRSPPALEPAMTTVASPSTFSHRKRKRARIRKLLRSPSAAPSTPAVMSTNTDTTGSVSEANKSAVDAGLANQQPARVRTPDHADTSTVPTKASAGLARHQGMEELQAIDQNRQRRTPLRETTVSGTPPTGGGVKGDLRRLMGSLDLTSPERPPVSTPNWHDHVSPAPLTSSPEMTECPFALPPDVGSGFVLEPPVAASSSHTPAQRKFRLTRTRSLPDLRQEAAAPEFLRNRLILQTDDTEYVIRTKLRVSFSLLKPPVVKRSHSEGHVTEVTFLQQSYCGYWDETDTEMEASDWRVDEGCNFFDLCYFRCKCCKKHAGPMAAAR</sequence>
<reference evidence="2" key="2">
    <citation type="submission" date="2021-09" db="EMBL/GenBank/DDBJ databases">
        <authorList>
            <person name="Jia N."/>
            <person name="Wang J."/>
            <person name="Shi W."/>
            <person name="Du L."/>
            <person name="Sun Y."/>
            <person name="Zhan W."/>
            <person name="Jiang J."/>
            <person name="Wang Q."/>
            <person name="Zhang B."/>
            <person name="Ji P."/>
            <person name="Sakyi L.B."/>
            <person name="Cui X."/>
            <person name="Yuan T."/>
            <person name="Jiang B."/>
            <person name="Yang W."/>
            <person name="Lam T.T.-Y."/>
            <person name="Chang Q."/>
            <person name="Ding S."/>
            <person name="Wang X."/>
            <person name="Zhu J."/>
            <person name="Ruan X."/>
            <person name="Zhao L."/>
            <person name="Wei J."/>
            <person name="Que T."/>
            <person name="Du C."/>
            <person name="Cheng J."/>
            <person name="Dai P."/>
            <person name="Han X."/>
            <person name="Huang E."/>
            <person name="Gao Y."/>
            <person name="Liu J."/>
            <person name="Shao H."/>
            <person name="Ye R."/>
            <person name="Li L."/>
            <person name="Wei W."/>
            <person name="Wang X."/>
            <person name="Wang C."/>
            <person name="Huo Q."/>
            <person name="Li W."/>
            <person name="Guo W."/>
            <person name="Chen H."/>
            <person name="Chen S."/>
            <person name="Zhou L."/>
            <person name="Zhou L."/>
            <person name="Ni X."/>
            <person name="Tian J."/>
            <person name="Zhou Y."/>
            <person name="Sheng Y."/>
            <person name="Liu T."/>
            <person name="Pan Y."/>
            <person name="Xia L."/>
            <person name="Li J."/>
            <person name="Zhao F."/>
            <person name="Cao W."/>
        </authorList>
    </citation>
    <scope>NUCLEOTIDE SEQUENCE</scope>
    <source>
        <strain evidence="2">Rsan-2018</strain>
        <tissue evidence="2">Larvae</tissue>
    </source>
</reference>
<organism evidence="2 3">
    <name type="scientific">Rhipicephalus sanguineus</name>
    <name type="common">Brown dog tick</name>
    <name type="synonym">Ixodes sanguineus</name>
    <dbReference type="NCBI Taxonomy" id="34632"/>
    <lineage>
        <taxon>Eukaryota</taxon>
        <taxon>Metazoa</taxon>
        <taxon>Ecdysozoa</taxon>
        <taxon>Arthropoda</taxon>
        <taxon>Chelicerata</taxon>
        <taxon>Arachnida</taxon>
        <taxon>Acari</taxon>
        <taxon>Parasitiformes</taxon>
        <taxon>Ixodida</taxon>
        <taxon>Ixodoidea</taxon>
        <taxon>Ixodidae</taxon>
        <taxon>Rhipicephalinae</taxon>
        <taxon>Rhipicephalus</taxon>
        <taxon>Rhipicephalus</taxon>
    </lineage>
</organism>
<feature type="region of interest" description="Disordered" evidence="1">
    <location>
        <begin position="203"/>
        <end position="230"/>
    </location>
</feature>
<feature type="compositionally biased region" description="Polar residues" evidence="1">
    <location>
        <begin position="43"/>
        <end position="53"/>
    </location>
</feature>
<proteinExistence type="predicted"/>
<dbReference type="VEuPathDB" id="VectorBase:RSAN_055272"/>
<dbReference type="Proteomes" id="UP000821837">
    <property type="component" value="Chromosome 8"/>
</dbReference>
<accession>A0A9D4PEZ9</accession>
<feature type="region of interest" description="Disordered" evidence="1">
    <location>
        <begin position="1"/>
        <end position="190"/>
    </location>
</feature>
<feature type="compositionally biased region" description="Low complexity" evidence="1">
    <location>
        <begin position="30"/>
        <end position="42"/>
    </location>
</feature>
<gene>
    <name evidence="2" type="ORF">HPB52_017313</name>
</gene>
<dbReference type="EMBL" id="JABSTV010001254">
    <property type="protein sequence ID" value="KAH7939776.1"/>
    <property type="molecule type" value="Genomic_DNA"/>
</dbReference>
<feature type="compositionally biased region" description="Polar residues" evidence="1">
    <location>
        <begin position="132"/>
        <end position="154"/>
    </location>
</feature>
<reference evidence="2" key="1">
    <citation type="journal article" date="2020" name="Cell">
        <title>Large-Scale Comparative Analyses of Tick Genomes Elucidate Their Genetic Diversity and Vector Capacities.</title>
        <authorList>
            <consortium name="Tick Genome and Microbiome Consortium (TIGMIC)"/>
            <person name="Jia N."/>
            <person name="Wang J."/>
            <person name="Shi W."/>
            <person name="Du L."/>
            <person name="Sun Y."/>
            <person name="Zhan W."/>
            <person name="Jiang J.F."/>
            <person name="Wang Q."/>
            <person name="Zhang B."/>
            <person name="Ji P."/>
            <person name="Bell-Sakyi L."/>
            <person name="Cui X.M."/>
            <person name="Yuan T.T."/>
            <person name="Jiang B.G."/>
            <person name="Yang W.F."/>
            <person name="Lam T.T."/>
            <person name="Chang Q.C."/>
            <person name="Ding S.J."/>
            <person name="Wang X.J."/>
            <person name="Zhu J.G."/>
            <person name="Ruan X.D."/>
            <person name="Zhao L."/>
            <person name="Wei J.T."/>
            <person name="Ye R.Z."/>
            <person name="Que T.C."/>
            <person name="Du C.H."/>
            <person name="Zhou Y.H."/>
            <person name="Cheng J.X."/>
            <person name="Dai P.F."/>
            <person name="Guo W.B."/>
            <person name="Han X.H."/>
            <person name="Huang E.J."/>
            <person name="Li L.F."/>
            <person name="Wei W."/>
            <person name="Gao Y.C."/>
            <person name="Liu J.Z."/>
            <person name="Shao H.Z."/>
            <person name="Wang X."/>
            <person name="Wang C.C."/>
            <person name="Yang T.C."/>
            <person name="Huo Q.B."/>
            <person name="Li W."/>
            <person name="Chen H.Y."/>
            <person name="Chen S.E."/>
            <person name="Zhou L.G."/>
            <person name="Ni X.B."/>
            <person name="Tian J.H."/>
            <person name="Sheng Y."/>
            <person name="Liu T."/>
            <person name="Pan Y.S."/>
            <person name="Xia L.Y."/>
            <person name="Li J."/>
            <person name="Zhao F."/>
            <person name="Cao W.C."/>
        </authorList>
    </citation>
    <scope>NUCLEOTIDE SEQUENCE</scope>
    <source>
        <strain evidence="2">Rsan-2018</strain>
    </source>
</reference>
<evidence type="ECO:0000256" key="1">
    <source>
        <dbReference type="SAM" id="MobiDB-lite"/>
    </source>
</evidence>